<dbReference type="EMBL" id="CP159218">
    <property type="protein sequence ID" value="XCG63137.1"/>
    <property type="molecule type" value="Genomic_DNA"/>
</dbReference>
<reference evidence="2" key="1">
    <citation type="submission" date="2024-05" db="EMBL/GenBank/DDBJ databases">
        <authorList>
            <person name="Cai S.Y."/>
            <person name="Jin L.M."/>
            <person name="Li H.R."/>
        </authorList>
    </citation>
    <scope>NUCLEOTIDE SEQUENCE</scope>
    <source>
        <strain evidence="2">A5-74</strain>
    </source>
</reference>
<dbReference type="GO" id="GO:0005829">
    <property type="term" value="C:cytosol"/>
    <property type="evidence" value="ECO:0007669"/>
    <property type="project" value="TreeGrafter"/>
</dbReference>
<dbReference type="RefSeq" id="WP_353648752.1">
    <property type="nucleotide sequence ID" value="NZ_CP159218.1"/>
</dbReference>
<sequence>MSTAPIDTTSRVTLGSSDLQVYPLNLGGNVFGWTADEQQSFEVLDAYTAAGGNFVDTADVYSVWADGNAGGESEAVIGRWLAARGVTDLVVATKVGMHPEFKGLTAENVDRAVDASLGRLGVGSVDLYYAHADDADVAIDDIARTFSGLVDSGRIRAIGASNFSDERLQGWLDAADREGLHAPVAYQPKYNLVSREIEPTTLPLTRAAGIAVLPYSSLASGFLSGKYRDGATVDSARAEGAGKLLDDRGRATLDALDEIAASHDVEVASVALAWLRQQDGVTAPIASARTAQQLPALIASVTLELSDSELTQLSAASA</sequence>
<dbReference type="SUPFAM" id="SSF51430">
    <property type="entry name" value="NAD(P)-linked oxidoreductase"/>
    <property type="match status" value="1"/>
</dbReference>
<dbReference type="InterPro" id="IPR023210">
    <property type="entry name" value="NADP_OxRdtase_dom"/>
</dbReference>
<accession>A0AAU8DLK3</accession>
<dbReference type="InterPro" id="IPR036812">
    <property type="entry name" value="NAD(P)_OxRdtase_dom_sf"/>
</dbReference>
<dbReference type="Pfam" id="PF00248">
    <property type="entry name" value="Aldo_ket_red"/>
    <property type="match status" value="1"/>
</dbReference>
<evidence type="ECO:0000259" key="1">
    <source>
        <dbReference type="Pfam" id="PF00248"/>
    </source>
</evidence>
<dbReference type="InterPro" id="IPR050523">
    <property type="entry name" value="AKR_Detox_Biosynth"/>
</dbReference>
<name>A0AAU8DLK3_9ACTN</name>
<dbReference type="AlphaFoldDB" id="A0AAU8DLK3"/>
<organism evidence="2">
    <name type="scientific">Nakamurella sp. A5-74</name>
    <dbReference type="NCBI Taxonomy" id="3158264"/>
    <lineage>
        <taxon>Bacteria</taxon>
        <taxon>Bacillati</taxon>
        <taxon>Actinomycetota</taxon>
        <taxon>Actinomycetes</taxon>
        <taxon>Nakamurellales</taxon>
        <taxon>Nakamurellaceae</taxon>
        <taxon>Nakamurella</taxon>
    </lineage>
</organism>
<gene>
    <name evidence="2" type="ORF">ABLG96_18310</name>
</gene>
<evidence type="ECO:0000313" key="2">
    <source>
        <dbReference type="EMBL" id="XCG63137.1"/>
    </source>
</evidence>
<dbReference type="PANTHER" id="PTHR43364">
    <property type="entry name" value="NADH-SPECIFIC METHYLGLYOXAL REDUCTASE-RELATED"/>
    <property type="match status" value="1"/>
</dbReference>
<proteinExistence type="predicted"/>
<dbReference type="PANTHER" id="PTHR43364:SF6">
    <property type="entry name" value="OXIDOREDUCTASE-RELATED"/>
    <property type="match status" value="1"/>
</dbReference>
<dbReference type="Gene3D" id="3.20.20.100">
    <property type="entry name" value="NADP-dependent oxidoreductase domain"/>
    <property type="match status" value="1"/>
</dbReference>
<feature type="domain" description="NADP-dependent oxidoreductase" evidence="1">
    <location>
        <begin position="24"/>
        <end position="316"/>
    </location>
</feature>
<protein>
    <submittedName>
        <fullName evidence="2">Aldo/keto reductase</fullName>
    </submittedName>
</protein>